<comment type="subcellular location">
    <subcellularLocation>
        <location evidence="8">Endomembrane system</location>
        <topology evidence="8">Single-pass membrane protein</topology>
    </subcellularLocation>
    <subcellularLocation>
        <location evidence="1 9">Membrane</location>
        <topology evidence="1 9">Single-pass type I membrane protein</topology>
    </subcellularLocation>
</comment>
<evidence type="ECO:0000259" key="12">
    <source>
        <dbReference type="PROSITE" id="PS50866"/>
    </source>
</evidence>
<dbReference type="GO" id="GO:0012505">
    <property type="term" value="C:endomembrane system"/>
    <property type="evidence" value="ECO:0007669"/>
    <property type="project" value="UniProtKB-SubCell"/>
</dbReference>
<keyword evidence="5 11" id="KW-0732">Signal</keyword>
<keyword evidence="4 9" id="KW-0812">Transmembrane</keyword>
<organism evidence="13 14">
    <name type="scientific">Artemia franciscana</name>
    <name type="common">Brine shrimp</name>
    <name type="synonym">Artemia sanfranciscana</name>
    <dbReference type="NCBI Taxonomy" id="6661"/>
    <lineage>
        <taxon>Eukaryota</taxon>
        <taxon>Metazoa</taxon>
        <taxon>Ecdysozoa</taxon>
        <taxon>Arthropoda</taxon>
        <taxon>Crustacea</taxon>
        <taxon>Branchiopoda</taxon>
        <taxon>Anostraca</taxon>
        <taxon>Artemiidae</taxon>
        <taxon>Artemia</taxon>
    </lineage>
</organism>
<dbReference type="Proteomes" id="UP001187531">
    <property type="component" value="Unassembled WGS sequence"/>
</dbReference>
<dbReference type="SUPFAM" id="SSF101576">
    <property type="entry name" value="Supernatant protein factor (SPF), C-terminal domain"/>
    <property type="match status" value="1"/>
</dbReference>
<name>A0AA88I0T4_ARTSF</name>
<feature type="chain" id="PRO_5041662815" description="GOLD domain-containing protein" evidence="11">
    <location>
        <begin position="18"/>
        <end position="201"/>
    </location>
</feature>
<evidence type="ECO:0000313" key="13">
    <source>
        <dbReference type="EMBL" id="KAK2717921.1"/>
    </source>
</evidence>
<comment type="caution">
    <text evidence="13">The sequence shown here is derived from an EMBL/GenBank/DDBJ whole genome shotgun (WGS) entry which is preliminary data.</text>
</comment>
<evidence type="ECO:0000256" key="2">
    <source>
        <dbReference type="ARBA" id="ARBA00007104"/>
    </source>
</evidence>
<dbReference type="InterPro" id="IPR009038">
    <property type="entry name" value="GOLD_dom"/>
</dbReference>
<gene>
    <name evidence="13" type="ORF">QYM36_006647</name>
</gene>
<accession>A0AA88I0T4</accession>
<evidence type="ECO:0000313" key="14">
    <source>
        <dbReference type="Proteomes" id="UP001187531"/>
    </source>
</evidence>
<dbReference type="Pfam" id="PF01105">
    <property type="entry name" value="EMP24_GP25L"/>
    <property type="match status" value="1"/>
</dbReference>
<evidence type="ECO:0000256" key="5">
    <source>
        <dbReference type="ARBA" id="ARBA00022729"/>
    </source>
</evidence>
<evidence type="ECO:0000256" key="7">
    <source>
        <dbReference type="ARBA" id="ARBA00023136"/>
    </source>
</evidence>
<dbReference type="PANTHER" id="PTHR22811">
    <property type="entry name" value="TRANSMEMBRANE EMP24 DOMAIN-CONTAINING PROTEIN"/>
    <property type="match status" value="1"/>
</dbReference>
<evidence type="ECO:0000256" key="9">
    <source>
        <dbReference type="RuleBase" id="RU003827"/>
    </source>
</evidence>
<dbReference type="EMBL" id="JAVRJZ010000010">
    <property type="protein sequence ID" value="KAK2717921.1"/>
    <property type="molecule type" value="Genomic_DNA"/>
</dbReference>
<keyword evidence="3" id="KW-0217">Developmental protein</keyword>
<dbReference type="InterPro" id="IPR015720">
    <property type="entry name" value="Emp24-like"/>
</dbReference>
<evidence type="ECO:0000256" key="6">
    <source>
        <dbReference type="ARBA" id="ARBA00022989"/>
    </source>
</evidence>
<comment type="similarity">
    <text evidence="2 9">Belongs to the EMP24/GP25L family.</text>
</comment>
<dbReference type="GO" id="GO:0016020">
    <property type="term" value="C:membrane"/>
    <property type="evidence" value="ECO:0007669"/>
    <property type="project" value="UniProtKB-SubCell"/>
</dbReference>
<evidence type="ECO:0000256" key="4">
    <source>
        <dbReference type="ARBA" id="ARBA00022692"/>
    </source>
</evidence>
<evidence type="ECO:0000256" key="1">
    <source>
        <dbReference type="ARBA" id="ARBA00004479"/>
    </source>
</evidence>
<proteinExistence type="inferred from homology"/>
<reference evidence="13" key="1">
    <citation type="submission" date="2023-07" db="EMBL/GenBank/DDBJ databases">
        <title>Chromosome-level genome assembly of Artemia franciscana.</title>
        <authorList>
            <person name="Jo E."/>
        </authorList>
    </citation>
    <scope>NUCLEOTIDE SEQUENCE</scope>
    <source>
        <tissue evidence="13">Whole body</tissue>
    </source>
</reference>
<evidence type="ECO:0000256" key="11">
    <source>
        <dbReference type="SAM" id="SignalP"/>
    </source>
</evidence>
<feature type="signal peptide" evidence="11">
    <location>
        <begin position="1"/>
        <end position="17"/>
    </location>
</feature>
<keyword evidence="14" id="KW-1185">Reference proteome</keyword>
<keyword evidence="6 10" id="KW-1133">Transmembrane helix</keyword>
<dbReference type="PROSITE" id="PS50866">
    <property type="entry name" value="GOLD"/>
    <property type="match status" value="1"/>
</dbReference>
<keyword evidence="7 10" id="KW-0472">Membrane</keyword>
<sequence length="201" mass="22862">MKLPLLILLGLFGIVLSVELTFEVQDKGSECFYQDLTKGESSTIEFQVVTGGHYDIDMTLKSPKDEVLFQAVQKQYDSHTFNAGMEGTYSACFSNEFSTFSHKLVYVDWQVNNEEPLPGMEANPTAMTQMETSAQSVHENLNTIIDYQTHHRLRESQGRKRAEIINDRVMVWSIGETVAILVVSVGQVWIVKSFFDERRPI</sequence>
<dbReference type="SMART" id="SM01190">
    <property type="entry name" value="EMP24_GP25L"/>
    <property type="match status" value="1"/>
</dbReference>
<protein>
    <recommendedName>
        <fullName evidence="12">GOLD domain-containing protein</fullName>
    </recommendedName>
</protein>
<feature type="transmembrane region" description="Helical" evidence="10">
    <location>
        <begin position="169"/>
        <end position="191"/>
    </location>
</feature>
<evidence type="ECO:0000256" key="8">
    <source>
        <dbReference type="ARBA" id="ARBA00037847"/>
    </source>
</evidence>
<evidence type="ECO:0000256" key="3">
    <source>
        <dbReference type="ARBA" id="ARBA00022473"/>
    </source>
</evidence>
<evidence type="ECO:0000256" key="10">
    <source>
        <dbReference type="SAM" id="Phobius"/>
    </source>
</evidence>
<dbReference type="InterPro" id="IPR036598">
    <property type="entry name" value="GOLD_dom_sf"/>
</dbReference>
<feature type="domain" description="GOLD" evidence="12">
    <location>
        <begin position="29"/>
        <end position="111"/>
    </location>
</feature>
<dbReference type="AlphaFoldDB" id="A0AA88I0T4"/>